<dbReference type="KEGG" id="lrg:LRHM_0371"/>
<dbReference type="EMBL" id="AP011548">
    <property type="protein sequence ID" value="BAI40898.1"/>
    <property type="molecule type" value="Genomic_DNA"/>
</dbReference>
<dbReference type="RefSeq" id="WP_014569048.1">
    <property type="nucleotide sequence ID" value="NC_013198.1"/>
</dbReference>
<accession>A0A7S7JGH7</accession>
<dbReference type="CDD" id="cd00093">
    <property type="entry name" value="HTH_XRE"/>
    <property type="match status" value="1"/>
</dbReference>
<proteinExistence type="predicted"/>
<dbReference type="SUPFAM" id="SSF47413">
    <property type="entry name" value="lambda repressor-like DNA-binding domains"/>
    <property type="match status" value="1"/>
</dbReference>
<dbReference type="Proteomes" id="UP000002067">
    <property type="component" value="Chromosome"/>
</dbReference>
<evidence type="ECO:0000313" key="1">
    <source>
        <dbReference type="EMBL" id="BAI40898.1"/>
    </source>
</evidence>
<dbReference type="AlphaFoldDB" id="A0A7S7JGH7"/>
<sequence>MSARTVKFDEFLKKQLENPEFREGFEEETSKLDSAVALMSAREAQGLTQRELAERAGVNRK</sequence>
<dbReference type="Gene3D" id="1.10.260.40">
    <property type="entry name" value="lambda repressor-like DNA-binding domains"/>
    <property type="match status" value="1"/>
</dbReference>
<dbReference type="GO" id="GO:0003677">
    <property type="term" value="F:DNA binding"/>
    <property type="evidence" value="ECO:0007669"/>
    <property type="project" value="InterPro"/>
</dbReference>
<protein>
    <submittedName>
        <fullName evidence="1">Uncharacterized protein</fullName>
    </submittedName>
</protein>
<dbReference type="InterPro" id="IPR010982">
    <property type="entry name" value="Lambda_DNA-bd_dom_sf"/>
</dbReference>
<reference evidence="1 2" key="1">
    <citation type="journal article" date="2009" name="J. Bacteriol.">
        <title>Complete genome sequence of the probiotic Lactobacillus rhamnosus ATCC 53103.</title>
        <authorList>
            <person name="Morita H."/>
            <person name="Toh H."/>
            <person name="Oshima K."/>
            <person name="Murakami M."/>
            <person name="Taylor T.D."/>
            <person name="Igimi S."/>
            <person name="Hattori M."/>
        </authorList>
    </citation>
    <scope>NUCLEOTIDE SEQUENCE [LARGE SCALE GENOMIC DNA]</scope>
    <source>
        <strain evidence="2">ATCC 53103 / LMG 18243 / GG [Tokyo]</strain>
    </source>
</reference>
<name>A0A7S7JGH7_LACRG</name>
<gene>
    <name evidence="1" type="ordered locus">LRHM_0371</name>
</gene>
<dbReference type="PROSITE" id="PS50943">
    <property type="entry name" value="HTH_CROC1"/>
    <property type="match status" value="1"/>
</dbReference>
<evidence type="ECO:0000313" key="2">
    <source>
        <dbReference type="Proteomes" id="UP000002067"/>
    </source>
</evidence>
<dbReference type="InterPro" id="IPR001387">
    <property type="entry name" value="Cro/C1-type_HTH"/>
</dbReference>
<dbReference type="KEGG" id="lrh:LGG_00385"/>
<dbReference type="Pfam" id="PF01381">
    <property type="entry name" value="HTH_3"/>
    <property type="match status" value="1"/>
</dbReference>
<organism evidence="1 2">
    <name type="scientific">Lacticaseibacillus rhamnosus (strain ATCC 53103 / LMG 18243 / GG)</name>
    <name type="common">Lactobacillus rhamnosus</name>
    <dbReference type="NCBI Taxonomy" id="568703"/>
    <lineage>
        <taxon>Bacteria</taxon>
        <taxon>Bacillati</taxon>
        <taxon>Bacillota</taxon>
        <taxon>Bacilli</taxon>
        <taxon>Lactobacillales</taxon>
        <taxon>Lactobacillaceae</taxon>
        <taxon>Lacticaseibacillus</taxon>
    </lineage>
</organism>